<dbReference type="InterPro" id="IPR025340">
    <property type="entry name" value="DUF4246"/>
</dbReference>
<organism evidence="2 3">
    <name type="scientific">Penicillium subrubescens</name>
    <dbReference type="NCBI Taxonomy" id="1316194"/>
    <lineage>
        <taxon>Eukaryota</taxon>
        <taxon>Fungi</taxon>
        <taxon>Dikarya</taxon>
        <taxon>Ascomycota</taxon>
        <taxon>Pezizomycotina</taxon>
        <taxon>Eurotiomycetes</taxon>
        <taxon>Eurotiomycetidae</taxon>
        <taxon>Eurotiales</taxon>
        <taxon>Aspergillaceae</taxon>
        <taxon>Penicillium</taxon>
    </lineage>
</organism>
<evidence type="ECO:0000259" key="1">
    <source>
        <dbReference type="Pfam" id="PF14033"/>
    </source>
</evidence>
<feature type="domain" description="DUF4246" evidence="1">
    <location>
        <begin position="133"/>
        <end position="372"/>
    </location>
</feature>
<sequence length="400" mass="46358">MEVVAEWKQETFDTTPLMSEKAWKCLVLTEGGQVDLDNVLGSYRDVKVTPKPYDRRTNSQYLQGKIERLGSPCWGIGPPHGDKSKFYHWSSNYQYLPCEVEFLHDFGTEVQITSYINNLHPAPKEPGTAFSYEEWKTNRPNDKAIIDIVRHRNDRHPNQRSFEPLTPPHTPYTISLQDTFRKQGLQITVEMENVELTPQNPTYTNDSWQLDGQLNEHIAAVAVFAYDVSNTTFPKISFRQNTTLFGDFYQIAEELYTTRDYDPRTLRAHRCGKNYAEELWAVGSILGFENAFHLPSDYHGMLSYQDIGSVVTPQGRLITFPSVLEYRVEPFQLMDATLPGHYRSIKMYLIDPHYRICSTRNVPPQQHHWWTQEAGKALATAGLPRELVDEIFRRTDDWPM</sequence>
<protein>
    <recommendedName>
        <fullName evidence="1">DUF4246 domain-containing protein</fullName>
    </recommendedName>
</protein>
<reference evidence="2 3" key="1">
    <citation type="submission" date="2016-10" db="EMBL/GenBank/DDBJ databases">
        <title>Genome sequence of the ascomycete fungus Penicillium subrubescens.</title>
        <authorList>
            <person name="De Vries R.P."/>
            <person name="Peng M."/>
            <person name="Dilokpimol A."/>
            <person name="Hilden K."/>
            <person name="Makela M.R."/>
            <person name="Grigoriev I."/>
            <person name="Riley R."/>
            <person name="Granchi Z."/>
        </authorList>
    </citation>
    <scope>NUCLEOTIDE SEQUENCE [LARGE SCALE GENOMIC DNA]</scope>
    <source>
        <strain evidence="2 3">CBS 132785</strain>
    </source>
</reference>
<comment type="caution">
    <text evidence="2">The sequence shown here is derived from an EMBL/GenBank/DDBJ whole genome shotgun (WGS) entry which is preliminary data.</text>
</comment>
<dbReference type="PANTHER" id="PTHR33119:SF1">
    <property type="entry name" value="FE2OG DIOXYGENASE DOMAIN-CONTAINING PROTEIN"/>
    <property type="match status" value="1"/>
</dbReference>
<accession>A0A1Q5SZQ8</accession>
<feature type="domain" description="DUF4246" evidence="1">
    <location>
        <begin position="31"/>
        <end position="123"/>
    </location>
</feature>
<gene>
    <name evidence="2" type="ORF">PENSUB_12493</name>
</gene>
<evidence type="ECO:0000313" key="2">
    <source>
        <dbReference type="EMBL" id="OKO93430.1"/>
    </source>
</evidence>
<dbReference type="InterPro" id="IPR049192">
    <property type="entry name" value="DUF4246_C"/>
</dbReference>
<evidence type="ECO:0000313" key="3">
    <source>
        <dbReference type="Proteomes" id="UP000186955"/>
    </source>
</evidence>
<dbReference type="Proteomes" id="UP000186955">
    <property type="component" value="Unassembled WGS sequence"/>
</dbReference>
<dbReference type="EMBL" id="MNBE01000725">
    <property type="protein sequence ID" value="OKO93430.1"/>
    <property type="molecule type" value="Genomic_DNA"/>
</dbReference>
<dbReference type="PANTHER" id="PTHR33119">
    <property type="entry name" value="IFI3P"/>
    <property type="match status" value="1"/>
</dbReference>
<name>A0A1Q5SZQ8_9EURO</name>
<dbReference type="AlphaFoldDB" id="A0A1Q5SZQ8"/>
<keyword evidence="3" id="KW-1185">Reference proteome</keyword>
<proteinExistence type="predicted"/>
<dbReference type="Pfam" id="PF14033">
    <property type="entry name" value="DUF4246"/>
    <property type="match status" value="2"/>
</dbReference>
<dbReference type="STRING" id="1316194.A0A1Q5SZQ8"/>